<dbReference type="Gene3D" id="2.40.50.100">
    <property type="match status" value="1"/>
</dbReference>
<protein>
    <submittedName>
        <fullName evidence="6">RND family efflux transporter, MFP subunit</fullName>
    </submittedName>
</protein>
<sequence length="497" mass="55809">MLKKEVEFNKKRIGTFILVLSLLFAGIGNRFKQLINYYYQQGILTSVIGKNSPNTVKTVILKPKIVKVFSEFVGTIEAKNILTLKSEINGKIKQISIKEGDYIKKNHIIMQFDSSNLQAKLLESQARLTNAKARLLELKAGNRIEDLEEAEARLRGAQIRLNNTTIGDSVEEIAQARAHLRSSKASLELAQQRVTRYKTLKEQGVISIDEYQEHITILRRARADLEQTKRRLSQLKKRRLADLDELTTVVEMEIQNLQRLKTGPRQEVVTQAKADVIEASAQLQVSQINISQTSVVAPLAGVVENVFTRVSDYVKIGDPLINLINNDTVSLNLAIPLKYNSRLNIGLPVEIVDNLGNTLSKGEISFISSNIIKSSQSILIRVDFNKPNQGLLNGQFVKARVIWHKKNSLLIPANSVYDIGEEKFAFIVKNGSSRERNLTNTIAKRVKVQLNNLQGDSYQVINGLNIGDQLIISKIRKLKDGEPIKQLNSYGEKAVNH</sequence>
<dbReference type="GO" id="GO:1990281">
    <property type="term" value="C:efflux pump complex"/>
    <property type="evidence" value="ECO:0007669"/>
    <property type="project" value="TreeGrafter"/>
</dbReference>
<dbReference type="SUPFAM" id="SSF111369">
    <property type="entry name" value="HlyD-like secretion proteins"/>
    <property type="match status" value="3"/>
</dbReference>
<dbReference type="PANTHER" id="PTHR30469:SF39">
    <property type="entry name" value="SLL0180 PROTEIN"/>
    <property type="match status" value="1"/>
</dbReference>
<dbReference type="AlphaFoldDB" id="A0A086CI56"/>
<evidence type="ECO:0000256" key="2">
    <source>
        <dbReference type="ARBA" id="ARBA00009477"/>
    </source>
</evidence>
<feature type="domain" description="Multidrug resistance protein MdtA-like beta-barrel" evidence="5">
    <location>
        <begin position="346"/>
        <end position="401"/>
    </location>
</feature>
<feature type="coiled-coil region" evidence="3">
    <location>
        <begin position="173"/>
        <end position="238"/>
    </location>
</feature>
<dbReference type="NCBIfam" id="TIGR01730">
    <property type="entry name" value="RND_mfp"/>
    <property type="match status" value="1"/>
</dbReference>
<evidence type="ECO:0000256" key="3">
    <source>
        <dbReference type="SAM" id="Coils"/>
    </source>
</evidence>
<dbReference type="InterPro" id="IPR006143">
    <property type="entry name" value="RND_pump_MFP"/>
</dbReference>
<reference evidence="6 7" key="1">
    <citation type="submission" date="2014-08" db="EMBL/GenBank/DDBJ databases">
        <title>Comparative genomics reveals surprising divergence of two closely related strains of uncultivated UCYN-A cyanobacteria.</title>
        <authorList>
            <person name="Bombar D."/>
            <person name="Heller P."/>
            <person name="Sanchez-Baracaldo P."/>
            <person name="Carter B.J."/>
            <person name="Zert J.P."/>
        </authorList>
    </citation>
    <scope>NUCLEOTIDE SEQUENCE [LARGE SCALE GENOMIC DNA]</scope>
</reference>
<accession>A0A086CI56</accession>
<dbReference type="eggNOG" id="COG0845">
    <property type="taxonomic scope" value="Bacteria"/>
</dbReference>
<dbReference type="Gene3D" id="1.10.287.470">
    <property type="entry name" value="Helix hairpin bin"/>
    <property type="match status" value="2"/>
</dbReference>
<dbReference type="EMBL" id="JPSP01000002">
    <property type="protein sequence ID" value="KFF41870.1"/>
    <property type="molecule type" value="Genomic_DNA"/>
</dbReference>
<dbReference type="Gene3D" id="2.40.30.170">
    <property type="match status" value="1"/>
</dbReference>
<dbReference type="Pfam" id="PF25917">
    <property type="entry name" value="BSH_RND"/>
    <property type="match status" value="1"/>
</dbReference>
<evidence type="ECO:0000259" key="4">
    <source>
        <dbReference type="Pfam" id="PF25917"/>
    </source>
</evidence>
<dbReference type="Gene3D" id="2.40.420.20">
    <property type="match status" value="1"/>
</dbReference>
<organism evidence="6 7">
    <name type="scientific">Candidatus Atelocyanobacterium thalassa isolate SIO64986</name>
    <dbReference type="NCBI Taxonomy" id="1527444"/>
    <lineage>
        <taxon>Bacteria</taxon>
        <taxon>Bacillati</taxon>
        <taxon>Cyanobacteriota</taxon>
        <taxon>Cyanophyceae</taxon>
        <taxon>Oscillatoriophycideae</taxon>
        <taxon>Chroococcales</taxon>
        <taxon>Aphanothecaceae</taxon>
        <taxon>Candidatus Atelocyanobacterium</taxon>
        <taxon>Candidatus Atelocyanobacterium thalassae</taxon>
    </lineage>
</organism>
<dbReference type="STRING" id="1527444.ucyna2_00249"/>
<dbReference type="Pfam" id="PF25944">
    <property type="entry name" value="Beta-barrel_RND"/>
    <property type="match status" value="1"/>
</dbReference>
<dbReference type="GO" id="GO:0015562">
    <property type="term" value="F:efflux transmembrane transporter activity"/>
    <property type="evidence" value="ECO:0007669"/>
    <property type="project" value="TreeGrafter"/>
</dbReference>
<comment type="subcellular location">
    <subcellularLocation>
        <location evidence="1">Cell membrane</location>
    </subcellularLocation>
</comment>
<evidence type="ECO:0000259" key="5">
    <source>
        <dbReference type="Pfam" id="PF25944"/>
    </source>
</evidence>
<evidence type="ECO:0000313" key="7">
    <source>
        <dbReference type="Proteomes" id="UP000028922"/>
    </source>
</evidence>
<comment type="caution">
    <text evidence="6">The sequence shown here is derived from an EMBL/GenBank/DDBJ whole genome shotgun (WGS) entry which is preliminary data.</text>
</comment>
<dbReference type="PANTHER" id="PTHR30469">
    <property type="entry name" value="MULTIDRUG RESISTANCE PROTEIN MDTA"/>
    <property type="match status" value="1"/>
</dbReference>
<name>A0A086CI56_9CHRO</name>
<keyword evidence="3" id="KW-0175">Coiled coil</keyword>
<evidence type="ECO:0000313" key="6">
    <source>
        <dbReference type="EMBL" id="KFF41870.1"/>
    </source>
</evidence>
<comment type="similarity">
    <text evidence="2">Belongs to the membrane fusion protein (MFP) (TC 8.A.1) family.</text>
</comment>
<dbReference type="Proteomes" id="UP000028922">
    <property type="component" value="Unassembled WGS sequence"/>
</dbReference>
<dbReference type="InterPro" id="IPR058626">
    <property type="entry name" value="MdtA-like_b-barrel"/>
</dbReference>
<evidence type="ECO:0000256" key="1">
    <source>
        <dbReference type="ARBA" id="ARBA00004236"/>
    </source>
</evidence>
<feature type="domain" description="Multidrug resistance protein MdtA-like barrel-sandwich hybrid" evidence="4">
    <location>
        <begin position="81"/>
        <end position="323"/>
    </location>
</feature>
<dbReference type="InterPro" id="IPR058625">
    <property type="entry name" value="MdtA-like_BSH"/>
</dbReference>
<proteinExistence type="inferred from homology"/>
<gene>
    <name evidence="6" type="ORF">ucyna2_00249</name>
</gene>